<dbReference type="Pfam" id="PF01658">
    <property type="entry name" value="Inos-1-P_synth"/>
    <property type="match status" value="1"/>
</dbReference>
<dbReference type="PIRSF" id="PIRSF015578">
    <property type="entry name" value="Myoinos-ppht_syn"/>
    <property type="match status" value="1"/>
</dbReference>
<dbReference type="EMBL" id="FZOH01000005">
    <property type="protein sequence ID" value="SNS51766.1"/>
    <property type="molecule type" value="Genomic_DNA"/>
</dbReference>
<accession>A0A239F4D3</accession>
<dbReference type="InterPro" id="IPR013021">
    <property type="entry name" value="Myo-inos-1-P_Synthase_GAPDH"/>
</dbReference>
<evidence type="ECO:0000313" key="3">
    <source>
        <dbReference type="EMBL" id="SNS51766.1"/>
    </source>
</evidence>
<evidence type="ECO:0000313" key="4">
    <source>
        <dbReference type="Proteomes" id="UP000198386"/>
    </source>
</evidence>
<reference evidence="4" key="1">
    <citation type="submission" date="2017-06" db="EMBL/GenBank/DDBJ databases">
        <authorList>
            <person name="Varghese N."/>
            <person name="Submissions S."/>
        </authorList>
    </citation>
    <scope>NUCLEOTIDE SEQUENCE [LARGE SCALE GENOMIC DNA]</scope>
    <source>
        <strain evidence="4">DSM 45423</strain>
    </source>
</reference>
<sequence length="419" mass="44284">MELVHRESAEVVVSQGSRRVGVAVVGLGGAVATTAVAGLELLRIGAAAPDGLPLAGLEVAGGPVEETTGLVGYDALVVRGWDLDGSDLRKAAEQHGVLDSRQLEEAGPALSALTPWPAAGDADFCRNVTGGNVVLAETRRAQVDAVRADLRRFRDEESLDGLVLVNLASTERWPDPAAPALQSAGAFEAGLDADDRAITPAMVYAYAAIAEGVGYVNFTPSLAADVPALVALAEARGVPVAGKDGKTGQTMMKTVLAPAFRARSLTVEGWYSTNILGNRDGLALDDPDSLNSKLQTKGSVLDSILGYPVEDHVVRIDYYRPRGDQKEAWDAIDLVGFLGQRMQVKVDFQCRDSILAAPLAIELARLTDLAQQRGEGGVQRQLGWFFKAPMTADGSVPEHAFHRQETALLDWLAAGAGTR</sequence>
<dbReference type="AlphaFoldDB" id="A0A239F4D3"/>
<protein>
    <submittedName>
        <fullName evidence="3">Myo-inositol-1-phosphate synthase</fullName>
    </submittedName>
</protein>
<evidence type="ECO:0000256" key="1">
    <source>
        <dbReference type="ARBA" id="ARBA00010813"/>
    </source>
</evidence>
<dbReference type="GO" id="GO:0006021">
    <property type="term" value="P:inositol biosynthetic process"/>
    <property type="evidence" value="ECO:0007669"/>
    <property type="project" value="InterPro"/>
</dbReference>
<keyword evidence="4" id="KW-1185">Reference proteome</keyword>
<dbReference type="SUPFAM" id="SSF51735">
    <property type="entry name" value="NAD(P)-binding Rossmann-fold domains"/>
    <property type="match status" value="1"/>
</dbReference>
<dbReference type="SUPFAM" id="SSF55347">
    <property type="entry name" value="Glyceraldehyde-3-phosphate dehydrogenase-like, C-terminal domain"/>
    <property type="match status" value="1"/>
</dbReference>
<dbReference type="InterPro" id="IPR002587">
    <property type="entry name" value="Myo-inos-1-P_Synthase"/>
</dbReference>
<dbReference type="Gene3D" id="3.30.360.10">
    <property type="entry name" value="Dihydrodipicolinate Reductase, domain 2"/>
    <property type="match status" value="1"/>
</dbReference>
<comment type="similarity">
    <text evidence="1">Belongs to the myo-inositol 1-phosphate synthase family.</text>
</comment>
<organism evidence="3 4">
    <name type="scientific">Geodermatophilus saharensis</name>
    <dbReference type="NCBI Taxonomy" id="1137994"/>
    <lineage>
        <taxon>Bacteria</taxon>
        <taxon>Bacillati</taxon>
        <taxon>Actinomycetota</taxon>
        <taxon>Actinomycetes</taxon>
        <taxon>Geodermatophilales</taxon>
        <taxon>Geodermatophilaceae</taxon>
        <taxon>Geodermatophilus</taxon>
    </lineage>
</organism>
<gene>
    <name evidence="3" type="ORF">SAMN04488107_2833</name>
</gene>
<proteinExistence type="inferred from homology"/>
<evidence type="ECO:0000259" key="2">
    <source>
        <dbReference type="Pfam" id="PF01658"/>
    </source>
</evidence>
<dbReference type="GO" id="GO:0008654">
    <property type="term" value="P:phospholipid biosynthetic process"/>
    <property type="evidence" value="ECO:0007669"/>
    <property type="project" value="InterPro"/>
</dbReference>
<dbReference type="Proteomes" id="UP000198386">
    <property type="component" value="Unassembled WGS sequence"/>
</dbReference>
<dbReference type="GO" id="GO:0004512">
    <property type="term" value="F:inositol-3-phosphate synthase activity"/>
    <property type="evidence" value="ECO:0007669"/>
    <property type="project" value="InterPro"/>
</dbReference>
<dbReference type="Pfam" id="PF07994">
    <property type="entry name" value="NAD_binding_5"/>
    <property type="match status" value="1"/>
</dbReference>
<dbReference type="PANTHER" id="PTHR11510">
    <property type="entry name" value="MYO-INOSITOL-1 PHOSPHATE SYNTHASE"/>
    <property type="match status" value="1"/>
</dbReference>
<dbReference type="Gene3D" id="3.40.50.720">
    <property type="entry name" value="NAD(P)-binding Rossmann-like Domain"/>
    <property type="match status" value="1"/>
</dbReference>
<name>A0A239F4D3_9ACTN</name>
<feature type="domain" description="Myo-inositol-1-phosphate synthase GAPDH-like" evidence="2">
    <location>
        <begin position="248"/>
        <end position="353"/>
    </location>
</feature>
<dbReference type="InterPro" id="IPR036291">
    <property type="entry name" value="NAD(P)-bd_dom_sf"/>
</dbReference>